<organism evidence="1 2">
    <name type="scientific">Armatimonas rosea</name>
    <dbReference type="NCBI Taxonomy" id="685828"/>
    <lineage>
        <taxon>Bacteria</taxon>
        <taxon>Bacillati</taxon>
        <taxon>Armatimonadota</taxon>
        <taxon>Armatimonadia</taxon>
        <taxon>Armatimonadales</taxon>
        <taxon>Armatimonadaceae</taxon>
        <taxon>Armatimonas</taxon>
    </lineage>
</organism>
<dbReference type="CDD" id="cd00093">
    <property type="entry name" value="HTH_XRE"/>
    <property type="match status" value="1"/>
</dbReference>
<dbReference type="Gene3D" id="1.10.260.40">
    <property type="entry name" value="lambda repressor-like DNA-binding domains"/>
    <property type="match status" value="1"/>
</dbReference>
<dbReference type="InterPro" id="IPR001387">
    <property type="entry name" value="Cro/C1-type_HTH"/>
</dbReference>
<evidence type="ECO:0000313" key="1">
    <source>
        <dbReference type="EMBL" id="MBB6053310.1"/>
    </source>
</evidence>
<dbReference type="GO" id="GO:0003677">
    <property type="term" value="F:DNA binding"/>
    <property type="evidence" value="ECO:0007669"/>
    <property type="project" value="InterPro"/>
</dbReference>
<dbReference type="RefSeq" id="WP_184203405.1">
    <property type="nucleotide sequence ID" value="NZ_JACHGW010000006.1"/>
</dbReference>
<sequence>MVLKSFRPEGVSIGDVARNMGRARSTVQKMETSENPGVFTVKQYAEAVGKSPLEVIAAILGVDEKSVQNA</sequence>
<accession>A0A7W9W9K3</accession>
<name>A0A7W9W9K3_ARMRO</name>
<reference evidence="1 2" key="1">
    <citation type="submission" date="2020-08" db="EMBL/GenBank/DDBJ databases">
        <title>Genomic Encyclopedia of Type Strains, Phase IV (KMG-IV): sequencing the most valuable type-strain genomes for metagenomic binning, comparative biology and taxonomic classification.</title>
        <authorList>
            <person name="Goeker M."/>
        </authorList>
    </citation>
    <scope>NUCLEOTIDE SEQUENCE [LARGE SCALE GENOMIC DNA]</scope>
    <source>
        <strain evidence="1 2">DSM 23562</strain>
    </source>
</reference>
<dbReference type="EMBL" id="JACHGW010000006">
    <property type="protein sequence ID" value="MBB6053310.1"/>
    <property type="molecule type" value="Genomic_DNA"/>
</dbReference>
<comment type="caution">
    <text evidence="1">The sequence shown here is derived from an EMBL/GenBank/DDBJ whole genome shotgun (WGS) entry which is preliminary data.</text>
</comment>
<evidence type="ECO:0000313" key="2">
    <source>
        <dbReference type="Proteomes" id="UP000520814"/>
    </source>
</evidence>
<dbReference type="AlphaFoldDB" id="A0A7W9W9K3"/>
<gene>
    <name evidence="1" type="ORF">HNQ39_005144</name>
</gene>
<proteinExistence type="predicted"/>
<dbReference type="SUPFAM" id="SSF47413">
    <property type="entry name" value="lambda repressor-like DNA-binding domains"/>
    <property type="match status" value="1"/>
</dbReference>
<dbReference type="InterPro" id="IPR010982">
    <property type="entry name" value="Lambda_DNA-bd_dom_sf"/>
</dbReference>
<protein>
    <submittedName>
        <fullName evidence="1">Plasmid maintenance system antidote protein VapI</fullName>
    </submittedName>
</protein>
<keyword evidence="2" id="KW-1185">Reference proteome</keyword>
<dbReference type="Proteomes" id="UP000520814">
    <property type="component" value="Unassembled WGS sequence"/>
</dbReference>